<evidence type="ECO:0000256" key="11">
    <source>
        <dbReference type="SAM" id="MobiDB-lite"/>
    </source>
</evidence>
<dbReference type="InterPro" id="IPR001100">
    <property type="entry name" value="Pyr_nuc-diS_OxRdtase"/>
</dbReference>
<keyword evidence="7" id="KW-1015">Disulfide bond</keyword>
<dbReference type="PROSITE" id="PS00076">
    <property type="entry name" value="PYRIDINE_REDOX_1"/>
    <property type="match status" value="1"/>
</dbReference>
<gene>
    <name evidence="14" type="primary">lpdA</name>
    <name evidence="14" type="ORF">DM826_04890</name>
</gene>
<dbReference type="Proteomes" id="UP000276588">
    <property type="component" value="Unassembled WGS sequence"/>
</dbReference>
<dbReference type="OrthoDB" id="27922at2157"/>
<dbReference type="InterPro" id="IPR016156">
    <property type="entry name" value="FAD/NAD-linked_Rdtase_dimer_sf"/>
</dbReference>
<dbReference type="Gene3D" id="3.50.50.60">
    <property type="entry name" value="FAD/NAD(P)-binding domain"/>
    <property type="match status" value="2"/>
</dbReference>
<dbReference type="InterPro" id="IPR006258">
    <property type="entry name" value="Lipoamide_DH"/>
</dbReference>
<keyword evidence="4 10" id="KW-0274">FAD</keyword>
<dbReference type="InterPro" id="IPR012999">
    <property type="entry name" value="Pyr_OxRdtase_I_AS"/>
</dbReference>
<evidence type="ECO:0000256" key="1">
    <source>
        <dbReference type="ARBA" id="ARBA00007532"/>
    </source>
</evidence>
<dbReference type="PANTHER" id="PTHR22912:SF160">
    <property type="entry name" value="DIHYDROLIPOYL DEHYDROGENASE"/>
    <property type="match status" value="1"/>
</dbReference>
<dbReference type="EMBL" id="QKNY01000007">
    <property type="protein sequence ID" value="RJX43767.1"/>
    <property type="molecule type" value="Genomic_DNA"/>
</dbReference>
<keyword evidence="15" id="KW-1185">Reference proteome</keyword>
<comment type="miscellaneous">
    <text evidence="10">The active site is a redox-active disulfide bond.</text>
</comment>
<dbReference type="InterPro" id="IPR004099">
    <property type="entry name" value="Pyr_nucl-diS_OxRdtase_dimer"/>
</dbReference>
<comment type="catalytic activity">
    <reaction evidence="9 10">
        <text>N(6)-[(R)-dihydrolipoyl]-L-lysyl-[protein] + NAD(+) = N(6)-[(R)-lipoyl]-L-lysyl-[protein] + NADH + H(+)</text>
        <dbReference type="Rhea" id="RHEA:15045"/>
        <dbReference type="Rhea" id="RHEA-COMP:10474"/>
        <dbReference type="Rhea" id="RHEA-COMP:10475"/>
        <dbReference type="ChEBI" id="CHEBI:15378"/>
        <dbReference type="ChEBI" id="CHEBI:57540"/>
        <dbReference type="ChEBI" id="CHEBI:57945"/>
        <dbReference type="ChEBI" id="CHEBI:83099"/>
        <dbReference type="ChEBI" id="CHEBI:83100"/>
        <dbReference type="EC" id="1.8.1.4"/>
    </reaction>
</comment>
<dbReference type="PIRSF" id="PIRSF000350">
    <property type="entry name" value="Mercury_reductase_MerA"/>
    <property type="match status" value="1"/>
</dbReference>
<dbReference type="PANTHER" id="PTHR22912">
    <property type="entry name" value="DISULFIDE OXIDOREDUCTASE"/>
    <property type="match status" value="1"/>
</dbReference>
<comment type="cofactor">
    <cofactor evidence="10">
        <name>FAD</name>
        <dbReference type="ChEBI" id="CHEBI:57692"/>
    </cofactor>
    <text evidence="10">Binds 1 FAD per subunit.</text>
</comment>
<dbReference type="InterPro" id="IPR036188">
    <property type="entry name" value="FAD/NAD-bd_sf"/>
</dbReference>
<dbReference type="SUPFAM" id="SSF55424">
    <property type="entry name" value="FAD/NAD-linked reductases, dimerisation (C-terminal) domain"/>
    <property type="match status" value="1"/>
</dbReference>
<evidence type="ECO:0000256" key="3">
    <source>
        <dbReference type="ARBA" id="ARBA00022630"/>
    </source>
</evidence>
<evidence type="ECO:0000313" key="15">
    <source>
        <dbReference type="Proteomes" id="UP000276588"/>
    </source>
</evidence>
<evidence type="ECO:0000256" key="8">
    <source>
        <dbReference type="ARBA" id="ARBA00023284"/>
    </source>
</evidence>
<evidence type="ECO:0000256" key="5">
    <source>
        <dbReference type="ARBA" id="ARBA00023002"/>
    </source>
</evidence>
<proteinExistence type="inferred from homology"/>
<feature type="compositionally biased region" description="Polar residues" evidence="11">
    <location>
        <begin position="14"/>
        <end position="25"/>
    </location>
</feature>
<dbReference type="Pfam" id="PF02852">
    <property type="entry name" value="Pyr_redox_dim"/>
    <property type="match status" value="1"/>
</dbReference>
<dbReference type="NCBIfam" id="TIGR01350">
    <property type="entry name" value="lipoamide_DH"/>
    <property type="match status" value="1"/>
</dbReference>
<feature type="domain" description="FAD/NAD(P)-binding" evidence="13">
    <location>
        <begin position="30"/>
        <end position="349"/>
    </location>
</feature>
<dbReference type="EC" id="1.8.1.4" evidence="2 10"/>
<evidence type="ECO:0000256" key="7">
    <source>
        <dbReference type="ARBA" id="ARBA00023157"/>
    </source>
</evidence>
<evidence type="ECO:0000256" key="6">
    <source>
        <dbReference type="ARBA" id="ARBA00023027"/>
    </source>
</evidence>
<keyword evidence="5 10" id="KW-0560">Oxidoreductase</keyword>
<dbReference type="InterPro" id="IPR023753">
    <property type="entry name" value="FAD/NAD-binding_dom"/>
</dbReference>
<keyword evidence="6 10" id="KW-0520">NAD</keyword>
<evidence type="ECO:0000259" key="13">
    <source>
        <dbReference type="Pfam" id="PF07992"/>
    </source>
</evidence>
<keyword evidence="8 10" id="KW-0676">Redox-active center</keyword>
<comment type="caution">
    <text evidence="14">The sequence shown here is derived from an EMBL/GenBank/DDBJ whole genome shotgun (WGS) entry which is preliminary data.</text>
</comment>
<keyword evidence="3 10" id="KW-0285">Flavoprotein</keyword>
<dbReference type="Gene3D" id="3.30.390.30">
    <property type="match status" value="1"/>
</dbReference>
<feature type="compositionally biased region" description="Acidic residues" evidence="11">
    <location>
        <begin position="1"/>
        <end position="10"/>
    </location>
</feature>
<comment type="similarity">
    <text evidence="1 10">Belongs to the class-I pyridine nucleotide-disulfide oxidoreductase family.</text>
</comment>
<evidence type="ECO:0000259" key="12">
    <source>
        <dbReference type="Pfam" id="PF02852"/>
    </source>
</evidence>
<dbReference type="PRINTS" id="PR00411">
    <property type="entry name" value="PNDRDTASEI"/>
</dbReference>
<dbReference type="Pfam" id="PF07992">
    <property type="entry name" value="Pyr_redox_2"/>
    <property type="match status" value="1"/>
</dbReference>
<evidence type="ECO:0000313" key="14">
    <source>
        <dbReference type="EMBL" id="RJX43767.1"/>
    </source>
</evidence>
<evidence type="ECO:0000256" key="4">
    <source>
        <dbReference type="ARBA" id="ARBA00022827"/>
    </source>
</evidence>
<accession>A0A3A6PWQ8</accession>
<dbReference type="SUPFAM" id="SSF51905">
    <property type="entry name" value="FAD/NAD(P)-binding domain"/>
    <property type="match status" value="1"/>
</dbReference>
<dbReference type="InterPro" id="IPR050151">
    <property type="entry name" value="Class-I_Pyr_Nuc-Dis_Oxidored"/>
</dbReference>
<evidence type="ECO:0000256" key="9">
    <source>
        <dbReference type="ARBA" id="ARBA00049187"/>
    </source>
</evidence>
<feature type="region of interest" description="Disordered" evidence="11">
    <location>
        <begin position="1"/>
        <end position="25"/>
    </location>
</feature>
<protein>
    <recommendedName>
        <fullName evidence="2 10">Dihydrolipoyl dehydrogenase</fullName>
        <ecNumber evidence="2 10">1.8.1.4</ecNumber>
    </recommendedName>
</protein>
<evidence type="ECO:0000256" key="2">
    <source>
        <dbReference type="ARBA" id="ARBA00012608"/>
    </source>
</evidence>
<reference evidence="14 15" key="1">
    <citation type="submission" date="2018-06" db="EMBL/GenBank/DDBJ databases">
        <title>Halonotius sp. F13-13 a new haloarchaeeon isolated from a solar saltern from Isla Cristina, Huelva, Spain.</title>
        <authorList>
            <person name="Duran-Viseras A."/>
            <person name="Sanchez-Porro C."/>
            <person name="Ventosa A."/>
        </authorList>
    </citation>
    <scope>NUCLEOTIDE SEQUENCE [LARGE SCALE GENOMIC DNA]</scope>
    <source>
        <strain evidence="14 15">F13-13</strain>
    </source>
</reference>
<dbReference type="GO" id="GO:0050660">
    <property type="term" value="F:flavin adenine dinucleotide binding"/>
    <property type="evidence" value="ECO:0007669"/>
    <property type="project" value="InterPro"/>
</dbReference>
<feature type="domain" description="Pyridine nucleotide-disulphide oxidoreductase dimerisation" evidence="12">
    <location>
        <begin position="368"/>
        <end position="477"/>
    </location>
</feature>
<dbReference type="RefSeq" id="WP_120102456.1">
    <property type="nucleotide sequence ID" value="NZ_QKNY01000007.1"/>
</dbReference>
<dbReference type="GO" id="GO:0004148">
    <property type="term" value="F:dihydrolipoyl dehydrogenase (NADH) activity"/>
    <property type="evidence" value="ECO:0007669"/>
    <property type="project" value="UniProtKB-EC"/>
</dbReference>
<evidence type="ECO:0000256" key="10">
    <source>
        <dbReference type="RuleBase" id="RU003692"/>
    </source>
</evidence>
<name>A0A3A6PWQ8_9EURY</name>
<organism evidence="14 15">
    <name type="scientific">Halonotius aquaticus</name>
    <dbReference type="NCBI Taxonomy" id="2216978"/>
    <lineage>
        <taxon>Archaea</taxon>
        <taxon>Methanobacteriati</taxon>
        <taxon>Methanobacteriota</taxon>
        <taxon>Stenosarchaea group</taxon>
        <taxon>Halobacteria</taxon>
        <taxon>Halobacteriales</taxon>
        <taxon>Haloferacaceae</taxon>
        <taxon>Halonotius</taxon>
    </lineage>
</organism>
<dbReference type="GO" id="GO:0006103">
    <property type="term" value="P:2-oxoglutarate metabolic process"/>
    <property type="evidence" value="ECO:0007669"/>
    <property type="project" value="TreeGrafter"/>
</dbReference>
<dbReference type="AlphaFoldDB" id="A0A3A6PWQ8"/>
<dbReference type="PRINTS" id="PR00368">
    <property type="entry name" value="FADPNR"/>
</dbReference>
<sequence length="488" mass="50024">MTTDATDSEAGEGATTTADSTAGNVPDTTEVLILGGGAGGYVAAIKAAQRGLDVTLVERDALGGTCLNTGCIPSKAVIHGADIAHEATTAEELGISASVDVDMEGLIDWKDSVVAQLTGGVKQICQANGVTVVDGTAEFVDDHQARVTIDDGDHTVNFEYAIIATGSRPIELPGFAPDGEYVLSSTDILSRSSMPDKLLVVGAGYIGMELSTALTKLGTDVTVVEMFDDVLPMYDDEISAVVRQQATDLGVDFRFGEAASEWEQVDDGIVVTTETENGDTSEYAADAALVVAGRQPAPDTVNLAAVDINPTDDGFIPTDAQGRTPHDHIFAVGDVASEPMLAHTAMYEGAIAAAAIAGDPAAINTTAVPAAVFTDPEIATVGQTEADAEAAGYTPVVGKIPLAANGRARTTAATDGFVRIVADEPTGRLLGAQMVAPNASELIGELTVAINAGLDLSAITQTIHPHPTLSEAVMEAAADAQGESIHSH</sequence>
<dbReference type="FunFam" id="3.30.390.30:FF:000001">
    <property type="entry name" value="Dihydrolipoyl dehydrogenase"/>
    <property type="match status" value="1"/>
</dbReference>